<dbReference type="PANTHER" id="PTHR30313:SF2">
    <property type="entry name" value="DNA PRIMASE"/>
    <property type="match status" value="1"/>
</dbReference>
<dbReference type="Pfam" id="PF01807">
    <property type="entry name" value="Zn_ribbon_DnaG"/>
    <property type="match status" value="1"/>
</dbReference>
<feature type="domain" description="Zinc finger CHC2-type" evidence="4">
    <location>
        <begin position="10"/>
        <end position="89"/>
    </location>
</feature>
<evidence type="ECO:0000256" key="1">
    <source>
        <dbReference type="ARBA" id="ARBA00022723"/>
    </source>
</evidence>
<dbReference type="GO" id="GO:0005737">
    <property type="term" value="C:cytoplasm"/>
    <property type="evidence" value="ECO:0007669"/>
    <property type="project" value="TreeGrafter"/>
</dbReference>
<evidence type="ECO:0000256" key="3">
    <source>
        <dbReference type="ARBA" id="ARBA00022833"/>
    </source>
</evidence>
<proteinExistence type="predicted"/>
<keyword evidence="6" id="KW-1185">Reference proteome</keyword>
<dbReference type="PANTHER" id="PTHR30313">
    <property type="entry name" value="DNA PRIMASE"/>
    <property type="match status" value="1"/>
</dbReference>
<dbReference type="GO" id="GO:0008270">
    <property type="term" value="F:zinc ion binding"/>
    <property type="evidence" value="ECO:0007669"/>
    <property type="project" value="UniProtKB-KW"/>
</dbReference>
<dbReference type="EMBL" id="VJVZ01000007">
    <property type="protein sequence ID" value="TRW23803.1"/>
    <property type="molecule type" value="Genomic_DNA"/>
</dbReference>
<evidence type="ECO:0000259" key="4">
    <source>
        <dbReference type="Pfam" id="PF01807"/>
    </source>
</evidence>
<comment type="caution">
    <text evidence="5">The sequence shown here is derived from an EMBL/GenBank/DDBJ whole genome shotgun (WGS) entry which is preliminary data.</text>
</comment>
<dbReference type="GO" id="GO:0003899">
    <property type="term" value="F:DNA-directed RNA polymerase activity"/>
    <property type="evidence" value="ECO:0007669"/>
    <property type="project" value="InterPro"/>
</dbReference>
<dbReference type="Gene3D" id="3.90.580.10">
    <property type="entry name" value="Zinc finger, CHC2-type domain"/>
    <property type="match status" value="1"/>
</dbReference>
<dbReference type="SUPFAM" id="SSF57783">
    <property type="entry name" value="Zinc beta-ribbon"/>
    <property type="match status" value="1"/>
</dbReference>
<evidence type="ECO:0000313" key="6">
    <source>
        <dbReference type="Proteomes" id="UP000320643"/>
    </source>
</evidence>
<organism evidence="5 6">
    <name type="scientific">Flavobacterium zepuense</name>
    <dbReference type="NCBI Taxonomy" id="2593302"/>
    <lineage>
        <taxon>Bacteria</taxon>
        <taxon>Pseudomonadati</taxon>
        <taxon>Bacteroidota</taxon>
        <taxon>Flavobacteriia</taxon>
        <taxon>Flavobacteriales</taxon>
        <taxon>Flavobacteriaceae</taxon>
        <taxon>Flavobacterium</taxon>
    </lineage>
</organism>
<dbReference type="InterPro" id="IPR002694">
    <property type="entry name" value="Znf_CHC2"/>
</dbReference>
<dbReference type="GO" id="GO:0006269">
    <property type="term" value="P:DNA replication, synthesis of primer"/>
    <property type="evidence" value="ECO:0007669"/>
    <property type="project" value="TreeGrafter"/>
</dbReference>
<dbReference type="AlphaFoldDB" id="A0A552V001"/>
<dbReference type="InterPro" id="IPR050219">
    <property type="entry name" value="DnaG_primase"/>
</dbReference>
<gene>
    <name evidence="5" type="ORF">FMM05_11600</name>
</gene>
<keyword evidence="2" id="KW-0863">Zinc-finger</keyword>
<dbReference type="OrthoDB" id="8536512at2"/>
<keyword evidence="3" id="KW-0862">Zinc</keyword>
<name>A0A552V001_9FLAO</name>
<reference evidence="5 6" key="1">
    <citation type="submission" date="2019-07" db="EMBL/GenBank/DDBJ databases">
        <title>Flavobacterium sp. nov., isolated from glacier ice.</title>
        <authorList>
            <person name="Liu Q."/>
            <person name="Xin Y.-H."/>
        </authorList>
    </citation>
    <scope>NUCLEOTIDE SEQUENCE [LARGE SCALE GENOMIC DNA]</scope>
    <source>
        <strain evidence="5 6">ZT4R6</strain>
    </source>
</reference>
<sequence length="316" mass="35901">MEKLTYVAAKQLDLVDYLSSLGHLPTKINGSDYWYHSPLREEKTPSFKVNRNLNVWYDHGEGKGGNLIDFGTVYFKCTANEFLQQLAGQAIPSFPFHQPQKAANRNAAQRSFADGKKENAESKIVIVETRQLADKKLLDYLQKRSIPIDIASHFCREVDFLLYGRKHTVVGFQNGAGGYELRSENFKGSSSPKAVTLLAAKPSNDLAVFEGFFSFLSFQTINRNKASPLTNCLVLNSLSFFEKSRELMEGYRRVHLILDRDGAGTKATKKALGWNTGKQDKYIDRSDFYSGFKDVNEWLQSKQPELKQGQRIRRSF</sequence>
<evidence type="ECO:0000313" key="5">
    <source>
        <dbReference type="EMBL" id="TRW23803.1"/>
    </source>
</evidence>
<protein>
    <submittedName>
        <fullName evidence="5">DNA primase</fullName>
    </submittedName>
</protein>
<accession>A0A552V001</accession>
<dbReference type="GO" id="GO:0003677">
    <property type="term" value="F:DNA binding"/>
    <property type="evidence" value="ECO:0007669"/>
    <property type="project" value="InterPro"/>
</dbReference>
<dbReference type="Proteomes" id="UP000320643">
    <property type="component" value="Unassembled WGS sequence"/>
</dbReference>
<dbReference type="InterPro" id="IPR036977">
    <property type="entry name" value="DNA_primase_Znf_CHC2"/>
</dbReference>
<keyword evidence="1" id="KW-0479">Metal-binding</keyword>
<dbReference type="RefSeq" id="WP_143373551.1">
    <property type="nucleotide sequence ID" value="NZ_VJVZ01000007.1"/>
</dbReference>
<evidence type="ECO:0000256" key="2">
    <source>
        <dbReference type="ARBA" id="ARBA00022771"/>
    </source>
</evidence>
<dbReference type="Gene3D" id="3.40.1360.10">
    <property type="match status" value="1"/>
</dbReference>
<dbReference type="Pfam" id="PF13155">
    <property type="entry name" value="Toprim_2"/>
    <property type="match status" value="1"/>
</dbReference>